<evidence type="ECO:0000256" key="2">
    <source>
        <dbReference type="ARBA" id="ARBA00022692"/>
    </source>
</evidence>
<keyword evidence="4 6" id="KW-0472">Membrane</keyword>
<organism evidence="8 9">
    <name type="scientific">Cutibacterium acnes (strain DSM 16379 / KPA171202)</name>
    <name type="common">Propionibacterium acnes</name>
    <dbReference type="NCBI Taxonomy" id="267747"/>
    <lineage>
        <taxon>Bacteria</taxon>
        <taxon>Bacillati</taxon>
        <taxon>Actinomycetota</taxon>
        <taxon>Actinomycetes</taxon>
        <taxon>Propionibacteriales</taxon>
        <taxon>Propionibacteriaceae</taxon>
        <taxon>Cutibacterium</taxon>
    </lineage>
</organism>
<dbReference type="InterPro" id="IPR000412">
    <property type="entry name" value="ABC_2_transport"/>
</dbReference>
<dbReference type="PANTHER" id="PTHR43229:SF2">
    <property type="entry name" value="NODULATION PROTEIN J"/>
    <property type="match status" value="1"/>
</dbReference>
<gene>
    <name evidence="8" type="ordered locus">PPA2207</name>
</gene>
<dbReference type="GO" id="GO:0140359">
    <property type="term" value="F:ABC-type transporter activity"/>
    <property type="evidence" value="ECO:0007669"/>
    <property type="project" value="InterPro"/>
</dbReference>
<dbReference type="InterPro" id="IPR051784">
    <property type="entry name" value="Nod_factor_ABC_transporter"/>
</dbReference>
<evidence type="ECO:0000259" key="7">
    <source>
        <dbReference type="Pfam" id="PF01061"/>
    </source>
</evidence>
<evidence type="ECO:0000313" key="9">
    <source>
        <dbReference type="Proteomes" id="UP000000603"/>
    </source>
</evidence>
<feature type="transmembrane region" description="Helical" evidence="6">
    <location>
        <begin position="261"/>
        <end position="287"/>
    </location>
</feature>
<keyword evidence="3 6" id="KW-1133">Transmembrane helix</keyword>
<feature type="transmembrane region" description="Helical" evidence="6">
    <location>
        <begin position="182"/>
        <end position="207"/>
    </location>
</feature>
<evidence type="ECO:0000256" key="4">
    <source>
        <dbReference type="ARBA" id="ARBA00023136"/>
    </source>
</evidence>
<dbReference type="KEGG" id="pac:PPA2207"/>
<dbReference type="Proteomes" id="UP000000603">
    <property type="component" value="Chromosome"/>
</dbReference>
<keyword evidence="5" id="KW-0046">Antibiotic resistance</keyword>
<evidence type="ECO:0000256" key="1">
    <source>
        <dbReference type="ARBA" id="ARBA00004141"/>
    </source>
</evidence>
<dbReference type="HOGENOM" id="CLU_039483_4_2_11"/>
<evidence type="ECO:0000256" key="6">
    <source>
        <dbReference type="SAM" id="Phobius"/>
    </source>
</evidence>
<dbReference type="Pfam" id="PF01061">
    <property type="entry name" value="ABC2_membrane"/>
    <property type="match status" value="1"/>
</dbReference>
<dbReference type="AlphaFoldDB" id="Q6A5Q2"/>
<proteinExistence type="predicted"/>
<dbReference type="GO" id="GO:0043190">
    <property type="term" value="C:ATP-binding cassette (ABC) transporter complex"/>
    <property type="evidence" value="ECO:0007669"/>
    <property type="project" value="InterPro"/>
</dbReference>
<protein>
    <submittedName>
        <fullName evidence="8">ABC transporter-associated permease</fullName>
    </submittedName>
</protein>
<dbReference type="InterPro" id="IPR013525">
    <property type="entry name" value="ABC2_TM"/>
</dbReference>
<dbReference type="EnsemblBacteria" id="AAT83911">
    <property type="protein sequence ID" value="AAT83911"/>
    <property type="gene ID" value="PPA2207"/>
</dbReference>
<evidence type="ECO:0000256" key="3">
    <source>
        <dbReference type="ARBA" id="ARBA00022989"/>
    </source>
</evidence>
<dbReference type="eggNOG" id="COG0842">
    <property type="taxonomic scope" value="Bacteria"/>
</dbReference>
<feature type="domain" description="ABC-2 type transporter transmembrane" evidence="7">
    <location>
        <begin position="58"/>
        <end position="257"/>
    </location>
</feature>
<dbReference type="PIRSF" id="PIRSF006648">
    <property type="entry name" value="DrrB"/>
    <property type="match status" value="1"/>
</dbReference>
<accession>Q6A5Q2</accession>
<sequence>MCVSPETASPFAPTTQLACSPPCQTTTSTHAAPRSTKVASKTFTSNSQARIMSTKSRALTRVLLRDDLRDWSTLIFTFIFPSVLLVVLILTIADRVPGMDLTGEISSNVIAFGASFVGIFSGASHLATWRENGMFTVMRTFPLSSRTVLTCQARSGVVMLITQAALLVVVAVSMGMRLKVTALAAVIPLALGYLLFFTLGVLLGILLPTMAGVSMAANVIILGLGFLGGAIMPVTLLPHWAQIVAPWTPIYHLREAATMPLIGVGTWIKAGTGMAYLLGVTALLAIVSERTMRWE</sequence>
<dbReference type="PANTHER" id="PTHR43229">
    <property type="entry name" value="NODULATION PROTEIN J"/>
    <property type="match status" value="1"/>
</dbReference>
<name>Q6A5Q2_CUTAK</name>
<dbReference type="EMBL" id="AE017283">
    <property type="protein sequence ID" value="AAT83911.1"/>
    <property type="molecule type" value="Genomic_DNA"/>
</dbReference>
<dbReference type="GO" id="GO:0046677">
    <property type="term" value="P:response to antibiotic"/>
    <property type="evidence" value="ECO:0007669"/>
    <property type="project" value="UniProtKB-KW"/>
</dbReference>
<feature type="transmembrane region" description="Helical" evidence="6">
    <location>
        <begin position="156"/>
        <end position="176"/>
    </location>
</feature>
<reference evidence="8 9" key="1">
    <citation type="journal article" date="2004" name="Science">
        <title>The complete genome sequence of Propionibacterium acnes, a commensal of human skin.</title>
        <authorList>
            <person name="Bruggemann H."/>
            <person name="Henne A."/>
            <person name="Hoster F."/>
            <person name="Liesegang H."/>
            <person name="Wiezer A."/>
            <person name="Strittmatter A."/>
            <person name="Hujer S."/>
            <person name="Durre P."/>
            <person name="Gottschalk G."/>
        </authorList>
    </citation>
    <scope>NUCLEOTIDE SEQUENCE [LARGE SCALE GENOMIC DNA]</scope>
    <source>
        <strain evidence="9">DSM 16379 / KPA171202</strain>
    </source>
</reference>
<comment type="subcellular location">
    <subcellularLocation>
        <location evidence="1">Membrane</location>
        <topology evidence="1">Multi-pass membrane protein</topology>
    </subcellularLocation>
</comment>
<feature type="transmembrane region" description="Helical" evidence="6">
    <location>
        <begin position="105"/>
        <end position="129"/>
    </location>
</feature>
<feature type="transmembrane region" description="Helical" evidence="6">
    <location>
        <begin position="219"/>
        <end position="241"/>
    </location>
</feature>
<feature type="transmembrane region" description="Helical" evidence="6">
    <location>
        <begin position="71"/>
        <end position="93"/>
    </location>
</feature>
<evidence type="ECO:0000313" key="8">
    <source>
        <dbReference type="EMBL" id="AAT83911.1"/>
    </source>
</evidence>
<evidence type="ECO:0000256" key="5">
    <source>
        <dbReference type="ARBA" id="ARBA00023251"/>
    </source>
</evidence>
<keyword evidence="2 6" id="KW-0812">Transmembrane</keyword>